<name>A0A2P7B7Y2_9HYPH</name>
<sequence length="213" mass="23374">MYQPPHFREDRLEVQHALIKAHPLGLLISTGDEGPMANAIPFLLDAGASPKGTLRAHLARANAQWRALAVDWRALVVFQGADSYVTPSWYATKRETGKVVPTWNYAIVQARGTARIIEDRDWLAHHVAQLTGHNEAPRAEPWAVDDAPQTFIDAQLKGIIGIEIDIAAIEGKWKVSQNRPESDRTGVADGLEADQDTAEARAMAEMVRRGGGT</sequence>
<dbReference type="AlphaFoldDB" id="A0A2P7B7Y2"/>
<organism evidence="1 2">
    <name type="scientific">Phyllobacterium brassicacearum</name>
    <dbReference type="NCBI Taxonomy" id="314235"/>
    <lineage>
        <taxon>Bacteria</taxon>
        <taxon>Pseudomonadati</taxon>
        <taxon>Pseudomonadota</taxon>
        <taxon>Alphaproteobacteria</taxon>
        <taxon>Hyphomicrobiales</taxon>
        <taxon>Phyllobacteriaceae</taxon>
        <taxon>Phyllobacterium</taxon>
    </lineage>
</organism>
<dbReference type="PANTHER" id="PTHR35802:SF1">
    <property type="entry name" value="PROTEASE SYNTHASE AND SPORULATION PROTEIN PAI 2"/>
    <property type="match status" value="1"/>
</dbReference>
<dbReference type="RefSeq" id="WP_106713825.1">
    <property type="nucleotide sequence ID" value="NZ_PGGO01000029.1"/>
</dbReference>
<dbReference type="PANTHER" id="PTHR35802">
    <property type="entry name" value="PROTEASE SYNTHASE AND SPORULATION PROTEIN PAI 2"/>
    <property type="match status" value="1"/>
</dbReference>
<dbReference type="Gene3D" id="2.30.110.10">
    <property type="entry name" value="Electron Transport, Fmn-binding Protein, Chain A"/>
    <property type="match status" value="1"/>
</dbReference>
<dbReference type="Pfam" id="PF04299">
    <property type="entry name" value="FMN_bind_2"/>
    <property type="match status" value="1"/>
</dbReference>
<dbReference type="InterPro" id="IPR012349">
    <property type="entry name" value="Split_barrel_FMN-bd"/>
</dbReference>
<dbReference type="Proteomes" id="UP000241444">
    <property type="component" value="Unassembled WGS sequence"/>
</dbReference>
<comment type="caution">
    <text evidence="1">The sequence shown here is derived from an EMBL/GenBank/DDBJ whole genome shotgun (WGS) entry which is preliminary data.</text>
</comment>
<evidence type="ECO:0000313" key="2">
    <source>
        <dbReference type="Proteomes" id="UP000241444"/>
    </source>
</evidence>
<dbReference type="InterPro" id="IPR007396">
    <property type="entry name" value="TR_PAI2-type"/>
</dbReference>
<evidence type="ECO:0000313" key="1">
    <source>
        <dbReference type="EMBL" id="PSH62558.1"/>
    </source>
</evidence>
<reference evidence="2" key="1">
    <citation type="submission" date="2017-11" db="EMBL/GenBank/DDBJ databases">
        <authorList>
            <person name="Kuznetsova I."/>
            <person name="Sazanova A."/>
            <person name="Chirak E."/>
            <person name="Safronova V."/>
            <person name="Willems A."/>
        </authorList>
    </citation>
    <scope>NUCLEOTIDE SEQUENCE [LARGE SCALE GENOMIC DNA]</scope>
    <source>
        <strain evidence="2">STM 196</strain>
    </source>
</reference>
<dbReference type="SUPFAM" id="SSF50475">
    <property type="entry name" value="FMN-binding split barrel"/>
    <property type="match status" value="1"/>
</dbReference>
<dbReference type="OrthoDB" id="9794948at2"/>
<protein>
    <submittedName>
        <fullName evidence="1">Transcriptional regulator</fullName>
    </submittedName>
</protein>
<accession>A0A2P7B7Y2</accession>
<proteinExistence type="predicted"/>
<dbReference type="PIRSF" id="PIRSF010372">
    <property type="entry name" value="PaiB"/>
    <property type="match status" value="1"/>
</dbReference>
<keyword evidence="2" id="KW-1185">Reference proteome</keyword>
<gene>
    <name evidence="1" type="ORF">CU102_25205</name>
</gene>
<dbReference type="EMBL" id="PGGO01000029">
    <property type="protein sequence ID" value="PSH62558.1"/>
    <property type="molecule type" value="Genomic_DNA"/>
</dbReference>